<name>A0A540UZ79_9BACL</name>
<comment type="caution">
    <text evidence="3">The sequence shown here is derived from an EMBL/GenBank/DDBJ whole genome shotgun (WGS) entry which is preliminary data.</text>
</comment>
<proteinExistence type="predicted"/>
<evidence type="ECO:0000313" key="4">
    <source>
        <dbReference type="Proteomes" id="UP000315753"/>
    </source>
</evidence>
<dbReference type="Proteomes" id="UP000315753">
    <property type="component" value="Unassembled WGS sequence"/>
</dbReference>
<organism evidence="3 4">
    <name type="scientific">Ureibacillus terrenus</name>
    <dbReference type="NCBI Taxonomy" id="118246"/>
    <lineage>
        <taxon>Bacteria</taxon>
        <taxon>Bacillati</taxon>
        <taxon>Bacillota</taxon>
        <taxon>Bacilli</taxon>
        <taxon>Bacillales</taxon>
        <taxon>Caryophanaceae</taxon>
        <taxon>Ureibacillus</taxon>
    </lineage>
</organism>
<keyword evidence="1" id="KW-0378">Hydrolase</keyword>
<dbReference type="GO" id="GO:0016787">
    <property type="term" value="F:hydrolase activity"/>
    <property type="evidence" value="ECO:0007669"/>
    <property type="project" value="UniProtKB-KW"/>
</dbReference>
<keyword evidence="4" id="KW-1185">Reference proteome</keyword>
<dbReference type="OrthoDB" id="154054at2"/>
<dbReference type="SUPFAM" id="SSF63817">
    <property type="entry name" value="Sortase"/>
    <property type="match status" value="1"/>
</dbReference>
<dbReference type="EMBL" id="VIGD01000016">
    <property type="protein sequence ID" value="TQE89792.1"/>
    <property type="molecule type" value="Genomic_DNA"/>
</dbReference>
<dbReference type="Gene3D" id="2.40.260.10">
    <property type="entry name" value="Sortase"/>
    <property type="match status" value="1"/>
</dbReference>
<dbReference type="AlphaFoldDB" id="A0A540UZ79"/>
<feature type="active site" description="Proton donor/acceptor" evidence="2">
    <location>
        <position position="112"/>
    </location>
</feature>
<reference evidence="3 4" key="1">
    <citation type="submission" date="2019-06" db="EMBL/GenBank/DDBJ databases">
        <title>Genome sequence of Ureibacillus terrenus.</title>
        <authorList>
            <person name="Maclea K.S."/>
            <person name="Simoes M."/>
        </authorList>
    </citation>
    <scope>NUCLEOTIDE SEQUENCE [LARGE SCALE GENOMIC DNA]</scope>
    <source>
        <strain evidence="3 4">ATCC BAA-384</strain>
    </source>
</reference>
<evidence type="ECO:0000313" key="3">
    <source>
        <dbReference type="EMBL" id="TQE89792.1"/>
    </source>
</evidence>
<dbReference type="InterPro" id="IPR023365">
    <property type="entry name" value="Sortase_dom-sf"/>
</dbReference>
<evidence type="ECO:0000256" key="1">
    <source>
        <dbReference type="ARBA" id="ARBA00022801"/>
    </source>
</evidence>
<dbReference type="CDD" id="cd06166">
    <property type="entry name" value="Sortase_D_2"/>
    <property type="match status" value="1"/>
</dbReference>
<evidence type="ECO:0000256" key="2">
    <source>
        <dbReference type="PIRSR" id="PIRSR605754-1"/>
    </source>
</evidence>
<dbReference type="InterPro" id="IPR005754">
    <property type="entry name" value="Sortase"/>
</dbReference>
<feature type="active site" description="Acyl-thioester intermediate" evidence="2">
    <location>
        <position position="174"/>
    </location>
</feature>
<dbReference type="RefSeq" id="WP_141602946.1">
    <property type="nucleotide sequence ID" value="NZ_JARMSB010000026.1"/>
</dbReference>
<dbReference type="InterPro" id="IPR042000">
    <property type="entry name" value="Sortase_D_2"/>
</dbReference>
<protein>
    <submittedName>
        <fullName evidence="3">Class D sortase</fullName>
    </submittedName>
</protein>
<dbReference type="Pfam" id="PF04203">
    <property type="entry name" value="Sortase"/>
    <property type="match status" value="1"/>
</dbReference>
<gene>
    <name evidence="3" type="ORF">FKZ59_11725</name>
</gene>
<sequence>MKRKIGNLFLLAGLALLLFVAYTKIKIYYEQQKLMKEFESLDFAASEEDLENRTFKDGEMIGQLYIPKIDLTTPIVEGASDENMKSAVTHMTNSSPVSKLGDKNSNFAIAGHRTATFGKFFNRLDEMEKGDEFYIETPTKKYTFTVIQTQIIKPTQVEVILPVKDKALVTLITCHPIYSNKYRLIVTGEFKEVTKKKKEVTKN</sequence>
<dbReference type="NCBIfam" id="TIGR01076">
    <property type="entry name" value="sortase_fam"/>
    <property type="match status" value="1"/>
</dbReference>
<accession>A0A540UZ79</accession>